<keyword evidence="2" id="KW-1185">Reference proteome</keyword>
<gene>
    <name evidence="1" type="ORF">rsdtw13_30920</name>
</gene>
<dbReference type="Proteomes" id="UP001058074">
    <property type="component" value="Unassembled WGS sequence"/>
</dbReference>
<evidence type="ECO:0000313" key="2">
    <source>
        <dbReference type="Proteomes" id="UP001058074"/>
    </source>
</evidence>
<protein>
    <submittedName>
        <fullName evidence="1">Uncharacterized protein</fullName>
    </submittedName>
</protein>
<name>A0ACB5RFH6_9CLOT</name>
<reference evidence="1" key="1">
    <citation type="journal article" date="2025" name="Int. J. Syst. Evol. Microbiol.">
        <title>Inconstantimicrobium mannanitabidum sp. nov., a novel member of the family Clostridiaceae isolated from anoxic soil under the treatment of reductive soil disinfestation.</title>
        <authorList>
            <person name="Ueki A."/>
            <person name="Tonouchi A."/>
            <person name="Honma S."/>
            <person name="Kaku N."/>
            <person name="Ueki K."/>
        </authorList>
    </citation>
    <scope>NUCLEOTIDE SEQUENCE</scope>
    <source>
        <strain evidence="1">TW13</strain>
    </source>
</reference>
<evidence type="ECO:0000313" key="1">
    <source>
        <dbReference type="EMBL" id="GKX67834.1"/>
    </source>
</evidence>
<dbReference type="EMBL" id="BROD01000001">
    <property type="protein sequence ID" value="GKX67834.1"/>
    <property type="molecule type" value="Genomic_DNA"/>
</dbReference>
<comment type="caution">
    <text evidence="1">The sequence shown here is derived from an EMBL/GenBank/DDBJ whole genome shotgun (WGS) entry which is preliminary data.</text>
</comment>
<proteinExistence type="predicted"/>
<organism evidence="1 2">
    <name type="scientific">Inconstantimicrobium mannanitabidum</name>
    <dbReference type="NCBI Taxonomy" id="1604901"/>
    <lineage>
        <taxon>Bacteria</taxon>
        <taxon>Bacillati</taxon>
        <taxon>Bacillota</taxon>
        <taxon>Clostridia</taxon>
        <taxon>Eubacteriales</taxon>
        <taxon>Clostridiaceae</taxon>
        <taxon>Inconstantimicrobium</taxon>
    </lineage>
</organism>
<accession>A0ACB5RFH6</accession>
<sequence length="56" mass="6591">MKCYIYLSSTSYNAEEPDIEIDAYDVRRDGDYLMLRDSNGYSHIINLIEVFSVTYK</sequence>